<dbReference type="SMART" id="SM00347">
    <property type="entry name" value="HTH_MARR"/>
    <property type="match status" value="1"/>
</dbReference>
<sequence>MGAGKISEKFVQNLLIAMPVWHSKLVRPFKDTLNGEMSLETYYCLETVKMRGTATMTELARQLKVPKQQATKLVDRLSENQFVERVHNQEDRRVTWIRLTPKAVSYLDEYYLKNTAFIGMMEEKLTQEELSDLNHAMEILGDILPKLK</sequence>
<keyword evidence="2" id="KW-0238">DNA-binding</keyword>
<evidence type="ECO:0000256" key="1">
    <source>
        <dbReference type="ARBA" id="ARBA00023015"/>
    </source>
</evidence>
<evidence type="ECO:0000313" key="5">
    <source>
        <dbReference type="EMBL" id="KMW21036.1"/>
    </source>
</evidence>
<dbReference type="PROSITE" id="PS50995">
    <property type="entry name" value="HTH_MARR_2"/>
    <property type="match status" value="1"/>
</dbReference>
<dbReference type="GO" id="GO:0003700">
    <property type="term" value="F:DNA-binding transcription factor activity"/>
    <property type="evidence" value="ECO:0007669"/>
    <property type="project" value="InterPro"/>
</dbReference>
<dbReference type="GO" id="GO:0003677">
    <property type="term" value="F:DNA binding"/>
    <property type="evidence" value="ECO:0007669"/>
    <property type="project" value="UniProtKB-KW"/>
</dbReference>
<dbReference type="PANTHER" id="PTHR42756">
    <property type="entry name" value="TRANSCRIPTIONAL REGULATOR, MARR"/>
    <property type="match status" value="1"/>
</dbReference>
<keyword evidence="1" id="KW-0805">Transcription regulation</keyword>
<feature type="domain" description="HTH marR-type" evidence="4">
    <location>
        <begin position="7"/>
        <end position="142"/>
    </location>
</feature>
<accession>A0A0J9C9K5</accession>
<dbReference type="AlphaFoldDB" id="A0A0J9C9K5"/>
<dbReference type="InterPro" id="IPR036388">
    <property type="entry name" value="WH-like_DNA-bd_sf"/>
</dbReference>
<evidence type="ECO:0000256" key="3">
    <source>
        <dbReference type="ARBA" id="ARBA00023163"/>
    </source>
</evidence>
<dbReference type="SUPFAM" id="SSF46785">
    <property type="entry name" value="Winged helix' DNA-binding domain"/>
    <property type="match status" value="1"/>
</dbReference>
<dbReference type="Gene3D" id="1.10.10.10">
    <property type="entry name" value="Winged helix-like DNA-binding domain superfamily/Winged helix DNA-binding domain"/>
    <property type="match status" value="1"/>
</dbReference>
<gene>
    <name evidence="5" type="ORF">HMPREF9470_01880</name>
</gene>
<comment type="caution">
    <text evidence="5">The sequence shown here is derived from an EMBL/GenBank/DDBJ whole genome shotgun (WGS) entry which is preliminary data.</text>
</comment>
<dbReference type="Pfam" id="PF01047">
    <property type="entry name" value="MarR"/>
    <property type="match status" value="1"/>
</dbReference>
<dbReference type="Proteomes" id="UP000037392">
    <property type="component" value="Unassembled WGS sequence"/>
</dbReference>
<evidence type="ECO:0000256" key="2">
    <source>
        <dbReference type="ARBA" id="ARBA00023125"/>
    </source>
</evidence>
<protein>
    <recommendedName>
        <fullName evidence="4">HTH marR-type domain-containing protein</fullName>
    </recommendedName>
</protein>
<reference evidence="5 6" key="1">
    <citation type="submission" date="2011-04" db="EMBL/GenBank/DDBJ databases">
        <title>The Genome Sequence of Clostridium citroniae WAL-19142.</title>
        <authorList>
            <consortium name="The Broad Institute Genome Sequencing Platform"/>
            <person name="Earl A."/>
            <person name="Ward D."/>
            <person name="Feldgarden M."/>
            <person name="Gevers D."/>
            <person name="Warren Y.A."/>
            <person name="Tyrrell K.L."/>
            <person name="Citron D.M."/>
            <person name="Goldstein E.J."/>
            <person name="Daigneault M."/>
            <person name="Allen-Vercoe E."/>
            <person name="Young S.K."/>
            <person name="Zeng Q."/>
            <person name="Gargeya S."/>
            <person name="Fitzgerald M."/>
            <person name="Haas B."/>
            <person name="Abouelleil A."/>
            <person name="Alvarado L."/>
            <person name="Arachchi H.M."/>
            <person name="Berlin A."/>
            <person name="Brown A."/>
            <person name="Chapman S.B."/>
            <person name="Chen Z."/>
            <person name="Dunbar C."/>
            <person name="Freedman E."/>
            <person name="Gearin G."/>
            <person name="Gellesch M."/>
            <person name="Goldberg J."/>
            <person name="Griggs A."/>
            <person name="Gujja S."/>
            <person name="Heilman E.R."/>
            <person name="Heiman D."/>
            <person name="Howarth C."/>
            <person name="Larson L."/>
            <person name="Lui A."/>
            <person name="MacDonald P.J."/>
            <person name="Mehta T."/>
            <person name="Montmayeur A."/>
            <person name="Murphy C."/>
            <person name="Neiman D."/>
            <person name="Pearson M."/>
            <person name="Priest M."/>
            <person name="Roberts A."/>
            <person name="Saif S."/>
            <person name="Shea T."/>
            <person name="Shenoy N."/>
            <person name="Sisk P."/>
            <person name="Stolte C."/>
            <person name="Sykes S."/>
            <person name="White J."/>
            <person name="Yandava C."/>
            <person name="Wortman J."/>
            <person name="Nusbaum C."/>
            <person name="Birren B."/>
        </authorList>
    </citation>
    <scope>NUCLEOTIDE SEQUENCE [LARGE SCALE GENOMIC DNA]</scope>
    <source>
        <strain evidence="5 6">WAL-19142</strain>
    </source>
</reference>
<dbReference type="PANTHER" id="PTHR42756:SF1">
    <property type="entry name" value="TRANSCRIPTIONAL REPRESSOR OF EMRAB OPERON"/>
    <property type="match status" value="1"/>
</dbReference>
<dbReference type="OrthoDB" id="163346at2"/>
<dbReference type="InterPro" id="IPR000835">
    <property type="entry name" value="HTH_MarR-typ"/>
</dbReference>
<evidence type="ECO:0000259" key="4">
    <source>
        <dbReference type="PROSITE" id="PS50995"/>
    </source>
</evidence>
<dbReference type="PATRIC" id="fig|742734.4.peg.2016"/>
<dbReference type="PRINTS" id="PR00598">
    <property type="entry name" value="HTHMARR"/>
</dbReference>
<proteinExistence type="predicted"/>
<name>A0A0J9C9K5_9FIRM</name>
<dbReference type="RefSeq" id="WP_007861064.1">
    <property type="nucleotide sequence ID" value="NZ_KQ235877.1"/>
</dbReference>
<evidence type="ECO:0000313" key="6">
    <source>
        <dbReference type="Proteomes" id="UP000037392"/>
    </source>
</evidence>
<dbReference type="InterPro" id="IPR036390">
    <property type="entry name" value="WH_DNA-bd_sf"/>
</dbReference>
<keyword evidence="3" id="KW-0804">Transcription</keyword>
<dbReference type="GeneID" id="93164490"/>
<dbReference type="EMBL" id="ADLK01000017">
    <property type="protein sequence ID" value="KMW21036.1"/>
    <property type="molecule type" value="Genomic_DNA"/>
</dbReference>
<organism evidence="5 6">
    <name type="scientific">[Clostridium] citroniae WAL-19142</name>
    <dbReference type="NCBI Taxonomy" id="742734"/>
    <lineage>
        <taxon>Bacteria</taxon>
        <taxon>Bacillati</taxon>
        <taxon>Bacillota</taxon>
        <taxon>Clostridia</taxon>
        <taxon>Lachnospirales</taxon>
        <taxon>Lachnospiraceae</taxon>
        <taxon>Enterocloster</taxon>
    </lineage>
</organism>